<comment type="caution">
    <text evidence="2">The sequence shown here is derived from an EMBL/GenBank/DDBJ whole genome shotgun (WGS) entry which is preliminary data.</text>
</comment>
<dbReference type="SMART" id="SM00368">
    <property type="entry name" value="LRR_RI"/>
    <property type="match status" value="4"/>
</dbReference>
<sequence length="339" mass="37183">MSRKNAPPQKEIVKGATLTPAQELNADVDLKRLLEQCAVLGEFIAPFSKRVKVEYQRVRDGDQPNIPFVPLFVHGNISHSDLRALFMDILPMYPFLRVIQLHHCSIGDDGILVVVNFIRTYKPMAGKNPFGVQCVEVPGCQIGANGVKHIGTLLMECETLSRCVLDFNPLGDVGTKALASALRWNGTLGELSLQHCGIESVGAEALAEGALRGSNIRFLSLRGNAIGPEGIKHIGTALGLSSSIESIDVADTRFGHSYEAVREFCLGIGKSSTLTSVDMDFNIITPEAAPLIVALLLENKQLVEFRVHERMDSNYFCMIQNSLEQNGRAMRKKKKRVKG</sequence>
<dbReference type="Pfam" id="PF13516">
    <property type="entry name" value="LRR_6"/>
    <property type="match status" value="2"/>
</dbReference>
<dbReference type="Gene3D" id="3.80.10.10">
    <property type="entry name" value="Ribonuclease Inhibitor"/>
    <property type="match status" value="1"/>
</dbReference>
<keyword evidence="1" id="KW-0677">Repeat</keyword>
<dbReference type="RefSeq" id="XP_067077728.1">
    <property type="nucleotide sequence ID" value="XM_067221627.1"/>
</dbReference>
<evidence type="ECO:0000313" key="3">
    <source>
        <dbReference type="Proteomes" id="UP000195570"/>
    </source>
</evidence>
<organism evidence="2 3">
    <name type="scientific">Trypanosoma equiperdum</name>
    <dbReference type="NCBI Taxonomy" id="5694"/>
    <lineage>
        <taxon>Eukaryota</taxon>
        <taxon>Discoba</taxon>
        <taxon>Euglenozoa</taxon>
        <taxon>Kinetoplastea</taxon>
        <taxon>Metakinetoplastina</taxon>
        <taxon>Trypanosomatida</taxon>
        <taxon>Trypanosomatidae</taxon>
        <taxon>Trypanosoma</taxon>
    </lineage>
</organism>
<proteinExistence type="predicted"/>
<reference evidence="2" key="1">
    <citation type="submission" date="2016-09" db="EMBL/GenBank/DDBJ databases">
        <authorList>
            <person name="Hebert L."/>
            <person name="Moumen B."/>
        </authorList>
    </citation>
    <scope>NUCLEOTIDE SEQUENCE [LARGE SCALE GENOMIC DNA]</scope>
    <source>
        <strain evidence="2">OVI</strain>
    </source>
</reference>
<dbReference type="VEuPathDB" id="TriTrypDB:TEOVI_000715400"/>
<evidence type="ECO:0000313" key="2">
    <source>
        <dbReference type="EMBL" id="SCU66267.1"/>
    </source>
</evidence>
<dbReference type="SUPFAM" id="SSF52047">
    <property type="entry name" value="RNI-like"/>
    <property type="match status" value="1"/>
</dbReference>
<keyword evidence="3" id="KW-1185">Reference proteome</keyword>
<gene>
    <name evidence="2" type="ORF">TEOVI_000715400</name>
</gene>
<dbReference type="PANTHER" id="PTHR24111:SF0">
    <property type="entry name" value="LEUCINE-RICH REPEAT-CONTAINING PROTEIN"/>
    <property type="match status" value="1"/>
</dbReference>
<dbReference type="PANTHER" id="PTHR24111">
    <property type="entry name" value="LEUCINE-RICH REPEAT-CONTAINING PROTEIN 34"/>
    <property type="match status" value="1"/>
</dbReference>
<protein>
    <submittedName>
        <fullName evidence="2">Leucine Rich repeat, putative</fullName>
    </submittedName>
</protein>
<dbReference type="EMBL" id="CZPT02000526">
    <property type="protein sequence ID" value="SCU66267.1"/>
    <property type="molecule type" value="Genomic_DNA"/>
</dbReference>
<evidence type="ECO:0000256" key="1">
    <source>
        <dbReference type="ARBA" id="ARBA00022737"/>
    </source>
</evidence>
<dbReference type="InterPro" id="IPR001611">
    <property type="entry name" value="Leu-rich_rpt"/>
</dbReference>
<dbReference type="InterPro" id="IPR032675">
    <property type="entry name" value="LRR_dom_sf"/>
</dbReference>
<dbReference type="GeneID" id="92381088"/>
<dbReference type="AlphaFoldDB" id="A0A1G4I3M6"/>
<accession>A0A1G4I3M6</accession>
<dbReference type="Proteomes" id="UP000195570">
    <property type="component" value="Unassembled WGS sequence"/>
</dbReference>
<name>A0A1G4I3M6_TRYEQ</name>
<dbReference type="InterPro" id="IPR052201">
    <property type="entry name" value="LRR-containing_regulator"/>
</dbReference>